<evidence type="ECO:0000313" key="2">
    <source>
        <dbReference type="Proteomes" id="UP001210978"/>
    </source>
</evidence>
<evidence type="ECO:0000313" key="1">
    <source>
        <dbReference type="EMBL" id="WBV59766.1"/>
    </source>
</evidence>
<dbReference type="RefSeq" id="WP_271148122.1">
    <property type="nucleotide sequence ID" value="NZ_CP115859.1"/>
</dbReference>
<proteinExistence type="predicted"/>
<dbReference type="PROSITE" id="PS51257">
    <property type="entry name" value="PROKAR_LIPOPROTEIN"/>
    <property type="match status" value="1"/>
</dbReference>
<accession>A0ABY7QL40</accession>
<dbReference type="Proteomes" id="UP001210978">
    <property type="component" value="Chromosome"/>
</dbReference>
<organism evidence="1 2">
    <name type="scientific">Chryseobacterium camelliae</name>
    <dbReference type="NCBI Taxonomy" id="1265445"/>
    <lineage>
        <taxon>Bacteria</taxon>
        <taxon>Pseudomonadati</taxon>
        <taxon>Bacteroidota</taxon>
        <taxon>Flavobacteriia</taxon>
        <taxon>Flavobacteriales</taxon>
        <taxon>Weeksellaceae</taxon>
        <taxon>Chryseobacterium group</taxon>
        <taxon>Chryseobacterium</taxon>
    </lineage>
</organism>
<name>A0ABY7QL40_9FLAO</name>
<dbReference type="EMBL" id="CP115859">
    <property type="protein sequence ID" value="WBV59766.1"/>
    <property type="molecule type" value="Genomic_DNA"/>
</dbReference>
<keyword evidence="2" id="KW-1185">Reference proteome</keyword>
<reference evidence="1 2" key="1">
    <citation type="submission" date="2023-01" db="EMBL/GenBank/DDBJ databases">
        <title>Complete genome of Chryseobacterium camelliae VAN22-5A.</title>
        <authorList>
            <person name="Zong G."/>
            <person name="Cao G."/>
        </authorList>
    </citation>
    <scope>NUCLEOTIDE SEQUENCE [LARGE SCALE GENOMIC DNA]</scope>
    <source>
        <strain evidence="1 2">VAN22-5A</strain>
    </source>
</reference>
<protein>
    <recommendedName>
        <fullName evidence="3">Lipoprotein</fullName>
    </recommendedName>
</protein>
<gene>
    <name evidence="1" type="ORF">PFY12_11935</name>
</gene>
<sequence length="172" mass="19526">MKKLLFVIPVIVLSCKKETKDIEIKTIDSVTLKQKSENTIDSVVKKEDAKITDTITPEDRATTEENGRVLVKTVDGSRFPIVLQEEFTKEHDKLIIKISNYSKPELKARIVTKQNDFNIRFNQIKLPDGMMDGPFGREITYKIPTKGEVWLIIGKNNMADGKITGVFSVNIE</sequence>
<evidence type="ECO:0008006" key="3">
    <source>
        <dbReference type="Google" id="ProtNLM"/>
    </source>
</evidence>